<dbReference type="EMBL" id="MK977705">
    <property type="protein sequence ID" value="QDF15372.1"/>
    <property type="molecule type" value="Genomic_DNA"/>
</dbReference>
<dbReference type="Gene3D" id="1.10.30.50">
    <property type="match status" value="1"/>
</dbReference>
<dbReference type="InterPro" id="IPR002711">
    <property type="entry name" value="HNH"/>
</dbReference>
<sequence length="101" mass="11842">MAWEDRDGPRLSAEFIRNRPRVLERDRHECQIQGSRCTGHATEVDHIHNRAEGGDDSMENLQAACSTCHKRKTYAESLRARRRKKEQARHPWTRIKHPGLM</sequence>
<dbReference type="KEGG" id="vg:77943092"/>
<proteinExistence type="predicted"/>
<dbReference type="InterPro" id="IPR052892">
    <property type="entry name" value="NA-targeting_endonuclease"/>
</dbReference>
<evidence type="ECO:0000259" key="2">
    <source>
        <dbReference type="SMART" id="SM00507"/>
    </source>
</evidence>
<evidence type="ECO:0000313" key="3">
    <source>
        <dbReference type="EMBL" id="QDF15372.1"/>
    </source>
</evidence>
<accession>A0A4Y6EBB0</accession>
<keyword evidence="3" id="KW-0378">Hydrolase</keyword>
<dbReference type="PANTHER" id="PTHR33877">
    <property type="entry name" value="SLL1193 PROTEIN"/>
    <property type="match status" value="1"/>
</dbReference>
<dbReference type="Pfam" id="PF01844">
    <property type="entry name" value="HNH"/>
    <property type="match status" value="1"/>
</dbReference>
<keyword evidence="3" id="KW-0540">Nuclease</keyword>
<organism evidence="3 4">
    <name type="scientific">Gordonia phage Mollymur</name>
    <dbReference type="NCBI Taxonomy" id="2590895"/>
    <lineage>
        <taxon>Viruses</taxon>
        <taxon>Duplodnaviria</taxon>
        <taxon>Heunggongvirae</taxon>
        <taxon>Uroviricota</taxon>
        <taxon>Caudoviricetes</taxon>
        <taxon>Mollymurvirus</taxon>
        <taxon>Mollymurvirus mollymur</taxon>
    </lineage>
</organism>
<name>A0A4Y6EBB0_9CAUD</name>
<gene>
    <name evidence="3" type="primary">10</name>
    <name evidence="3" type="ORF">SEA_MOLLYMUR_10</name>
</gene>
<dbReference type="CDD" id="cd00085">
    <property type="entry name" value="HNHc"/>
    <property type="match status" value="1"/>
</dbReference>
<protein>
    <submittedName>
        <fullName evidence="3">HNH endonuclease</fullName>
    </submittedName>
</protein>
<feature type="domain" description="HNH nuclease" evidence="2">
    <location>
        <begin position="17"/>
        <end position="70"/>
    </location>
</feature>
<dbReference type="InterPro" id="IPR003615">
    <property type="entry name" value="HNH_nuc"/>
</dbReference>
<dbReference type="PANTHER" id="PTHR33877:SF2">
    <property type="entry name" value="OS07G0170200 PROTEIN"/>
    <property type="match status" value="1"/>
</dbReference>
<evidence type="ECO:0000256" key="1">
    <source>
        <dbReference type="SAM" id="MobiDB-lite"/>
    </source>
</evidence>
<evidence type="ECO:0000313" key="4">
    <source>
        <dbReference type="Proteomes" id="UP000319811"/>
    </source>
</evidence>
<keyword evidence="4" id="KW-1185">Reference proteome</keyword>
<dbReference type="GO" id="GO:0004519">
    <property type="term" value="F:endonuclease activity"/>
    <property type="evidence" value="ECO:0007669"/>
    <property type="project" value="UniProtKB-KW"/>
</dbReference>
<dbReference type="SMART" id="SM00507">
    <property type="entry name" value="HNHc"/>
    <property type="match status" value="1"/>
</dbReference>
<dbReference type="Proteomes" id="UP000319811">
    <property type="component" value="Segment"/>
</dbReference>
<dbReference type="GO" id="GO:0003676">
    <property type="term" value="F:nucleic acid binding"/>
    <property type="evidence" value="ECO:0007669"/>
    <property type="project" value="InterPro"/>
</dbReference>
<reference evidence="3 4" key="1">
    <citation type="submission" date="2019-05" db="EMBL/GenBank/DDBJ databases">
        <authorList>
            <person name="Murphy M.E."/>
            <person name="Alvaro L.E."/>
            <person name="Baker K.N."/>
            <person name="Baxter I.S."/>
            <person name="Brown M.R."/>
            <person name="Driscoll K.D."/>
            <person name="Elrubaie J.M."/>
            <person name="Feith S.L."/>
            <person name="Indihar D.F."/>
            <person name="Knoch V.T."/>
            <person name="Koirtyohann K.M."/>
            <person name="Kratz M.A."/>
            <person name="Lear A.H."/>
            <person name="Lindblom K.E."/>
            <person name="Marcus E.R."/>
            <person name="Sensor R."/>
            <person name="Sherman S.J."/>
            <person name="Swift V.R."/>
            <person name="White K.E."/>
            <person name="Wills S.J."/>
            <person name="Gatt S.M."/>
            <person name="Lohbauer S.A."/>
            <person name="Power T.R."/>
            <person name="Rosales K.A."/>
            <person name="Sisson B.M."/>
            <person name="Isern S."/>
            <person name="Michael S.F."/>
            <person name="Monti D.L."/>
            <person name="Garlena R.A."/>
            <person name="Russell D.A."/>
            <person name="Pope W.H."/>
            <person name="Jacobs-Sera D."/>
            <person name="Hatfull G.F."/>
        </authorList>
    </citation>
    <scope>NUCLEOTIDE SEQUENCE [LARGE SCALE GENOMIC DNA]</scope>
</reference>
<dbReference type="GeneID" id="77943092"/>
<feature type="compositionally biased region" description="Basic residues" evidence="1">
    <location>
        <begin position="80"/>
        <end position="101"/>
    </location>
</feature>
<feature type="region of interest" description="Disordered" evidence="1">
    <location>
        <begin position="78"/>
        <end position="101"/>
    </location>
</feature>
<keyword evidence="3" id="KW-0255">Endonuclease</keyword>
<dbReference type="GO" id="GO:0008270">
    <property type="term" value="F:zinc ion binding"/>
    <property type="evidence" value="ECO:0007669"/>
    <property type="project" value="InterPro"/>
</dbReference>
<dbReference type="RefSeq" id="YP_010666983.1">
    <property type="nucleotide sequence ID" value="NC_070948.1"/>
</dbReference>